<dbReference type="AlphaFoldDB" id="A0A2G8RFD4"/>
<dbReference type="EMBL" id="AWWI01000064">
    <property type="protein sequence ID" value="PIL20249.1"/>
    <property type="molecule type" value="Genomic_DNA"/>
</dbReference>
<comment type="caution">
    <text evidence="2">The sequence shown here is derived from an EMBL/GenBank/DDBJ whole genome shotgun (WGS) entry which is preliminary data.</text>
</comment>
<protein>
    <recommendedName>
        <fullName evidence="1">YjiS-like domain-containing protein</fullName>
    </recommendedName>
</protein>
<accession>A0A2G8RFD4</accession>
<dbReference type="Proteomes" id="UP000231259">
    <property type="component" value="Unassembled WGS sequence"/>
</dbReference>
<dbReference type="OrthoDB" id="8244198at2"/>
<evidence type="ECO:0000313" key="2">
    <source>
        <dbReference type="EMBL" id="PIL20249.1"/>
    </source>
</evidence>
<gene>
    <name evidence="2" type="ORF">P775_09875</name>
</gene>
<dbReference type="Pfam" id="PF06568">
    <property type="entry name" value="YjiS-like"/>
    <property type="match status" value="1"/>
</dbReference>
<dbReference type="RefSeq" id="WP_099910757.1">
    <property type="nucleotide sequence ID" value="NZ_AWWI01000064.1"/>
</dbReference>
<sequence length="76" mass="8719">MTLQNILTVHPFEGLHNTIQQFRADHAERRRARAVYDRTWRELSAMSDPERADIGIHSSDIPRIASEAATMSRKTS</sequence>
<proteinExistence type="predicted"/>
<reference evidence="2 3" key="1">
    <citation type="submission" date="2013-09" db="EMBL/GenBank/DDBJ databases">
        <title>Genome sequencing of Phaeobacter antarcticus sp. nov. SM1211.</title>
        <authorList>
            <person name="Zhang X.-Y."/>
            <person name="Liu C."/>
            <person name="Chen X.-L."/>
            <person name="Xie B.-B."/>
            <person name="Qin Q.-L."/>
            <person name="Rong J.-C."/>
            <person name="Zhang Y.-Z."/>
        </authorList>
    </citation>
    <scope>NUCLEOTIDE SEQUENCE [LARGE SCALE GENOMIC DNA]</scope>
    <source>
        <strain evidence="2 3">SM1211</strain>
    </source>
</reference>
<evidence type="ECO:0000313" key="3">
    <source>
        <dbReference type="Proteomes" id="UP000231259"/>
    </source>
</evidence>
<feature type="domain" description="YjiS-like" evidence="1">
    <location>
        <begin position="28"/>
        <end position="61"/>
    </location>
</feature>
<evidence type="ECO:0000259" key="1">
    <source>
        <dbReference type="Pfam" id="PF06568"/>
    </source>
</evidence>
<dbReference type="InterPro" id="IPR009506">
    <property type="entry name" value="YjiS-like"/>
</dbReference>
<name>A0A2G8RFD4_9RHOB</name>
<keyword evidence="3" id="KW-1185">Reference proteome</keyword>
<organism evidence="2 3">
    <name type="scientific">Puniceibacterium antarcticum</name>
    <dbReference type="NCBI Taxonomy" id="1206336"/>
    <lineage>
        <taxon>Bacteria</taxon>
        <taxon>Pseudomonadati</taxon>
        <taxon>Pseudomonadota</taxon>
        <taxon>Alphaproteobacteria</taxon>
        <taxon>Rhodobacterales</taxon>
        <taxon>Paracoccaceae</taxon>
        <taxon>Puniceibacterium</taxon>
    </lineage>
</organism>